<name>A0A1M5X5Q7_9RHOB</name>
<dbReference type="AlphaFoldDB" id="A0A1M5X5Q7"/>
<protein>
    <recommendedName>
        <fullName evidence="3">Urease accessory protein UreD</fullName>
    </recommendedName>
</protein>
<dbReference type="Pfam" id="PF01774">
    <property type="entry name" value="UreD"/>
    <property type="match status" value="1"/>
</dbReference>
<gene>
    <name evidence="3" type="primary">ureD</name>
    <name evidence="4" type="ORF">SAMN05443551_3766</name>
</gene>
<comment type="similarity">
    <text evidence="1 3">Belongs to the UreD family.</text>
</comment>
<evidence type="ECO:0000256" key="2">
    <source>
        <dbReference type="ARBA" id="ARBA00023186"/>
    </source>
</evidence>
<organism evidence="4 5">
    <name type="scientific">Marivita hallyeonensis</name>
    <dbReference type="NCBI Taxonomy" id="996342"/>
    <lineage>
        <taxon>Bacteria</taxon>
        <taxon>Pseudomonadati</taxon>
        <taxon>Pseudomonadota</taxon>
        <taxon>Alphaproteobacteria</taxon>
        <taxon>Rhodobacterales</taxon>
        <taxon>Roseobacteraceae</taxon>
        <taxon>Marivita</taxon>
    </lineage>
</organism>
<keyword evidence="3" id="KW-0963">Cytoplasm</keyword>
<keyword evidence="3" id="KW-0996">Nickel insertion</keyword>
<evidence type="ECO:0000256" key="1">
    <source>
        <dbReference type="ARBA" id="ARBA00007177"/>
    </source>
</evidence>
<dbReference type="GO" id="GO:0005737">
    <property type="term" value="C:cytoplasm"/>
    <property type="evidence" value="ECO:0007669"/>
    <property type="project" value="UniProtKB-SubCell"/>
</dbReference>
<reference evidence="4 5" key="1">
    <citation type="submission" date="2016-11" db="EMBL/GenBank/DDBJ databases">
        <authorList>
            <person name="Jaros S."/>
            <person name="Januszkiewicz K."/>
            <person name="Wedrychowicz H."/>
        </authorList>
    </citation>
    <scope>NUCLEOTIDE SEQUENCE [LARGE SCALE GENOMIC DNA]</scope>
    <source>
        <strain evidence="4 5">DSM 29431</strain>
    </source>
</reference>
<comment type="subcellular location">
    <subcellularLocation>
        <location evidence="3">Cytoplasm</location>
    </subcellularLocation>
</comment>
<dbReference type="OrthoDB" id="9798842at2"/>
<dbReference type="InterPro" id="IPR002669">
    <property type="entry name" value="UreD"/>
</dbReference>
<proteinExistence type="inferred from homology"/>
<dbReference type="GO" id="GO:0016151">
    <property type="term" value="F:nickel cation binding"/>
    <property type="evidence" value="ECO:0007669"/>
    <property type="project" value="UniProtKB-UniRule"/>
</dbReference>
<dbReference type="PANTHER" id="PTHR33643:SF1">
    <property type="entry name" value="UREASE ACCESSORY PROTEIN D"/>
    <property type="match status" value="1"/>
</dbReference>
<dbReference type="HAMAP" id="MF_01384">
    <property type="entry name" value="UreD"/>
    <property type="match status" value="1"/>
</dbReference>
<evidence type="ECO:0000256" key="3">
    <source>
        <dbReference type="HAMAP-Rule" id="MF_01384"/>
    </source>
</evidence>
<keyword evidence="2 3" id="KW-0143">Chaperone</keyword>
<dbReference type="PANTHER" id="PTHR33643">
    <property type="entry name" value="UREASE ACCESSORY PROTEIN D"/>
    <property type="match status" value="1"/>
</dbReference>
<comment type="function">
    <text evidence="3">Required for maturation of urease via the functional incorporation of the urease nickel metallocenter.</text>
</comment>
<evidence type="ECO:0000313" key="5">
    <source>
        <dbReference type="Proteomes" id="UP000184221"/>
    </source>
</evidence>
<dbReference type="Proteomes" id="UP000184221">
    <property type="component" value="Unassembled WGS sequence"/>
</dbReference>
<dbReference type="EMBL" id="FQXC01000005">
    <property type="protein sequence ID" value="SHH95180.1"/>
    <property type="molecule type" value="Genomic_DNA"/>
</dbReference>
<comment type="subunit">
    <text evidence="3">UreD, UreF and UreG form a complex that acts as a GTP-hydrolysis-dependent molecular chaperone, activating the urease apoprotein by helping to assemble the nickel containing metallocenter of UreC. The UreE protein probably delivers the nickel.</text>
</comment>
<accession>A0A1M5X5Q7</accession>
<dbReference type="STRING" id="996342.SAMN05443551_3766"/>
<dbReference type="RefSeq" id="WP_072779618.1">
    <property type="nucleotide sequence ID" value="NZ_FQXC01000005.1"/>
</dbReference>
<sequence>MTHVTTLTIQPPRSHGTLHIAAKSRGAGASAIADLRQQGSAKVLMTPARDAVEGIILNTSGGLTGGDTLAIQADAQSHARLRLTTQAAERVYRSPDARFARVRNTLTVAEGGRIDWLPQETILFQNGALRRSLRVDMAPEAHALIVEPVLFGRLAMGEVVTEASLLDDLTIRRGDTVIFKDTTRLTGDIAAKLDKPAVGGGARAMALVVYAAPDADRHIDPIRADLPNTAGVSLVHDGCLVLRALAPDGFELRRTLIPILERLSGDTLPRSWRL</sequence>
<keyword evidence="5" id="KW-1185">Reference proteome</keyword>
<evidence type="ECO:0000313" key="4">
    <source>
        <dbReference type="EMBL" id="SHH95180.1"/>
    </source>
</evidence>